<feature type="domain" description="C2H2-type" evidence="1">
    <location>
        <begin position="627"/>
        <end position="650"/>
    </location>
</feature>
<sequence>MRLRAAWKSEKWKSFGGATERVGGVVSGVVVPIVSELARCHWAAARLMQRKRAYPTPATNSYPLPFSPCATPFLNTLTTPHLPTDSPRPIPKYPHRVHDPTMAPITAILGIVSNEPALCRWLHSHDPDRDISTDLLRSSATYISKSPSPHAFAATGSPVAPTASLIVPMYARKHFVLGQLYGPRPSTTADGTDRLSSPGYSPPPRTICRRFVVDLSFPDALAFLEYEWLDDGKLCVSMHNITQDGHYEAESLILAYADRDHKGVFLSQDNLLSKHRPEHPKKVIMKIRTHEISSCSMCEPEGIVKCQCEPSTYSSPHNPKRFELPHNWETWLAAFTKSRTGPAKMKVSYKIISEQGNREGTGKFALEQNCELGVEARSPIGSELFKMFFESTDMILSSPRTDDTVRSAEERRDRRILGIIESEDEDWTATNSAGIVDVKEENMVEHHSEDFTIEEQPVDCVEKPILCDPDLDPRVQTTASTTTKRRLITVRASGGRTNHSWTTCVGTEATSDAHSTAMSRGAPNVISHGVSDIIGQSSDAMTHSVSNVISQSVSNIMSHGISNVTMSHGVRNVEGQRHIQKNTNTTKRKGKQKQKLFICDCGRTFRHKGHYNEHRLCVHEKVRQHKCSFPNCESRFFKKSDRDRHMRSKHDSTFAIT</sequence>
<dbReference type="OrthoDB" id="6077919at2759"/>
<dbReference type="SMART" id="SM00355">
    <property type="entry name" value="ZnF_C2H2"/>
    <property type="match status" value="2"/>
</dbReference>
<name>R7QQZ8_CHOCR</name>
<dbReference type="RefSeq" id="XP_005710477.1">
    <property type="nucleotide sequence ID" value="XM_005710420.1"/>
</dbReference>
<protein>
    <recommendedName>
        <fullName evidence="1">C2H2-type domain-containing protein</fullName>
    </recommendedName>
</protein>
<dbReference type="Proteomes" id="UP000012073">
    <property type="component" value="Unassembled WGS sequence"/>
</dbReference>
<dbReference type="Gene3D" id="3.30.160.60">
    <property type="entry name" value="Classic Zinc Finger"/>
    <property type="match status" value="1"/>
</dbReference>
<proteinExistence type="predicted"/>
<reference evidence="3" key="1">
    <citation type="journal article" date="2013" name="Proc. Natl. Acad. Sci. U.S.A.">
        <title>Genome structure and metabolic features in the red seaweed Chondrus crispus shed light on evolution of the Archaeplastida.</title>
        <authorList>
            <person name="Collen J."/>
            <person name="Porcel B."/>
            <person name="Carre W."/>
            <person name="Ball S.G."/>
            <person name="Chaparro C."/>
            <person name="Tonon T."/>
            <person name="Barbeyron T."/>
            <person name="Michel G."/>
            <person name="Noel B."/>
            <person name="Valentin K."/>
            <person name="Elias M."/>
            <person name="Artiguenave F."/>
            <person name="Arun A."/>
            <person name="Aury J.M."/>
            <person name="Barbosa-Neto J.F."/>
            <person name="Bothwell J.H."/>
            <person name="Bouget F.Y."/>
            <person name="Brillet L."/>
            <person name="Cabello-Hurtado F."/>
            <person name="Capella-Gutierrez S."/>
            <person name="Charrier B."/>
            <person name="Cladiere L."/>
            <person name="Cock J.M."/>
            <person name="Coelho S.M."/>
            <person name="Colleoni C."/>
            <person name="Czjzek M."/>
            <person name="Da Silva C."/>
            <person name="Delage L."/>
            <person name="Denoeud F."/>
            <person name="Deschamps P."/>
            <person name="Dittami S.M."/>
            <person name="Gabaldon T."/>
            <person name="Gachon C.M."/>
            <person name="Groisillier A."/>
            <person name="Herve C."/>
            <person name="Jabbari K."/>
            <person name="Katinka M."/>
            <person name="Kloareg B."/>
            <person name="Kowalczyk N."/>
            <person name="Labadie K."/>
            <person name="Leblanc C."/>
            <person name="Lopez P.J."/>
            <person name="McLachlan D.H."/>
            <person name="Meslet-Cladiere L."/>
            <person name="Moustafa A."/>
            <person name="Nehr Z."/>
            <person name="Nyvall Collen P."/>
            <person name="Panaud O."/>
            <person name="Partensky F."/>
            <person name="Poulain J."/>
            <person name="Rensing S.A."/>
            <person name="Rousvoal S."/>
            <person name="Samson G."/>
            <person name="Symeonidi A."/>
            <person name="Weissenbach J."/>
            <person name="Zambounis A."/>
            <person name="Wincker P."/>
            <person name="Boyen C."/>
        </authorList>
    </citation>
    <scope>NUCLEOTIDE SEQUENCE [LARGE SCALE GENOMIC DNA]</scope>
    <source>
        <strain evidence="3">cv. Stackhouse</strain>
    </source>
</reference>
<organism evidence="2 3">
    <name type="scientific">Chondrus crispus</name>
    <name type="common">Carrageen Irish moss</name>
    <name type="synonym">Polymorpha crispa</name>
    <dbReference type="NCBI Taxonomy" id="2769"/>
    <lineage>
        <taxon>Eukaryota</taxon>
        <taxon>Rhodophyta</taxon>
        <taxon>Florideophyceae</taxon>
        <taxon>Rhodymeniophycidae</taxon>
        <taxon>Gigartinales</taxon>
        <taxon>Gigartinaceae</taxon>
        <taxon>Chondrus</taxon>
    </lineage>
</organism>
<dbReference type="Gramene" id="CDF40183">
    <property type="protein sequence ID" value="CDF40183"/>
    <property type="gene ID" value="CHC_T00007039001"/>
</dbReference>
<evidence type="ECO:0000313" key="2">
    <source>
        <dbReference type="EMBL" id="CDF40183.1"/>
    </source>
</evidence>
<keyword evidence="3" id="KW-1185">Reference proteome</keyword>
<dbReference type="EMBL" id="HG002134">
    <property type="protein sequence ID" value="CDF40183.1"/>
    <property type="molecule type" value="Genomic_DNA"/>
</dbReference>
<gene>
    <name evidence="2" type="ORF">CHC_T00007039001</name>
</gene>
<dbReference type="PROSITE" id="PS00028">
    <property type="entry name" value="ZINC_FINGER_C2H2_1"/>
    <property type="match status" value="1"/>
</dbReference>
<evidence type="ECO:0000313" key="3">
    <source>
        <dbReference type="Proteomes" id="UP000012073"/>
    </source>
</evidence>
<evidence type="ECO:0000259" key="1">
    <source>
        <dbReference type="PROSITE" id="PS00028"/>
    </source>
</evidence>
<dbReference type="KEGG" id="ccp:CHC_T00007039001"/>
<dbReference type="InterPro" id="IPR013087">
    <property type="entry name" value="Znf_C2H2_type"/>
</dbReference>
<dbReference type="GeneID" id="17318170"/>
<dbReference type="AlphaFoldDB" id="R7QQZ8"/>
<accession>R7QQZ8</accession>